<keyword evidence="5" id="KW-1185">Reference proteome</keyword>
<feature type="coiled-coil region" evidence="3">
    <location>
        <begin position="77"/>
        <end position="149"/>
    </location>
</feature>
<evidence type="ECO:0000313" key="5">
    <source>
        <dbReference type="Proteomes" id="UP000479710"/>
    </source>
</evidence>
<gene>
    <name evidence="4" type="ORF">E2562_021612</name>
</gene>
<dbReference type="EMBL" id="SPHZ02000005">
    <property type="protein sequence ID" value="KAF0917886.1"/>
    <property type="molecule type" value="Genomic_DNA"/>
</dbReference>
<proteinExistence type="predicted"/>
<protein>
    <submittedName>
        <fullName evidence="4">Uncharacterized protein</fullName>
    </submittedName>
</protein>
<evidence type="ECO:0000256" key="1">
    <source>
        <dbReference type="ARBA" id="ARBA00022448"/>
    </source>
</evidence>
<reference evidence="4 5" key="1">
    <citation type="submission" date="2019-11" db="EMBL/GenBank/DDBJ databases">
        <title>Whole genome sequence of Oryza granulata.</title>
        <authorList>
            <person name="Li W."/>
        </authorList>
    </citation>
    <scope>NUCLEOTIDE SEQUENCE [LARGE SCALE GENOMIC DNA]</scope>
    <source>
        <strain evidence="5">cv. Menghai</strain>
        <tissue evidence="4">Leaf</tissue>
    </source>
</reference>
<keyword evidence="1" id="KW-0813">Transport</keyword>
<dbReference type="InterPro" id="IPR007930">
    <property type="entry name" value="DUF724"/>
</dbReference>
<dbReference type="Pfam" id="PF05266">
    <property type="entry name" value="DUF724"/>
    <property type="match status" value="1"/>
</dbReference>
<evidence type="ECO:0000256" key="3">
    <source>
        <dbReference type="SAM" id="Coils"/>
    </source>
</evidence>
<evidence type="ECO:0000256" key="2">
    <source>
        <dbReference type="ARBA" id="ARBA00022604"/>
    </source>
</evidence>
<keyword evidence="2" id="KW-0341">Growth regulation</keyword>
<dbReference type="AlphaFoldDB" id="A0A6G1DZW4"/>
<evidence type="ECO:0000313" key="4">
    <source>
        <dbReference type="EMBL" id="KAF0917886.1"/>
    </source>
</evidence>
<keyword evidence="3" id="KW-0175">Coiled coil</keyword>
<dbReference type="Proteomes" id="UP000479710">
    <property type="component" value="Unassembled WGS sequence"/>
</dbReference>
<dbReference type="OrthoDB" id="687110at2759"/>
<sequence>MGPCEKMEVFEKLPQVPHFGRLTGCPPELREGKALGLMASFANIAESIQNMRFQEKENIFEEKLRCLSELEEDGFDVRALKERLENLLRIKNRHADLKKMKASLDEGILEKEVDNSSIEQKLMFLEVLIKELELKRLEYQEKKESLVGQKEANCSEISKLQGDVDRIEESFLSAEHDFHITAAAPW</sequence>
<organism evidence="4 5">
    <name type="scientific">Oryza meyeriana var. granulata</name>
    <dbReference type="NCBI Taxonomy" id="110450"/>
    <lineage>
        <taxon>Eukaryota</taxon>
        <taxon>Viridiplantae</taxon>
        <taxon>Streptophyta</taxon>
        <taxon>Embryophyta</taxon>
        <taxon>Tracheophyta</taxon>
        <taxon>Spermatophyta</taxon>
        <taxon>Magnoliopsida</taxon>
        <taxon>Liliopsida</taxon>
        <taxon>Poales</taxon>
        <taxon>Poaceae</taxon>
        <taxon>BOP clade</taxon>
        <taxon>Oryzoideae</taxon>
        <taxon>Oryzeae</taxon>
        <taxon>Oryzinae</taxon>
        <taxon>Oryza</taxon>
        <taxon>Oryza meyeriana</taxon>
    </lineage>
</organism>
<accession>A0A6G1DZW4</accession>
<comment type="caution">
    <text evidence="4">The sequence shown here is derived from an EMBL/GenBank/DDBJ whole genome shotgun (WGS) entry which is preliminary data.</text>
</comment>
<name>A0A6G1DZW4_9ORYZ</name>